<dbReference type="EMBL" id="CP036172">
    <property type="protein sequence ID" value="QSZ66015.1"/>
    <property type="molecule type" value="Genomic_DNA"/>
</dbReference>
<dbReference type="RefSeq" id="WP_265581306.1">
    <property type="nucleotide sequence ID" value="NZ_CP036172.1"/>
</dbReference>
<feature type="transmembrane region" description="Helical" evidence="1">
    <location>
        <begin position="160"/>
        <end position="185"/>
    </location>
</feature>
<reference evidence="2" key="1">
    <citation type="journal article" date="2001" name="Int. J. Syst. Evol. Microbiol.">
        <title>Methanofollis aquaemaris sp. nov., a methanogen isolated from an aquaculture fish pond.</title>
        <authorList>
            <person name="Lai M.C."/>
            <person name="Chen S.C."/>
        </authorList>
    </citation>
    <scope>NUCLEOTIDE SEQUENCE</scope>
    <source>
        <strain evidence="2">N2F9704</strain>
    </source>
</reference>
<evidence type="ECO:0000313" key="2">
    <source>
        <dbReference type="EMBL" id="QSZ66015.1"/>
    </source>
</evidence>
<keyword evidence="1" id="KW-1133">Transmembrane helix</keyword>
<keyword evidence="1" id="KW-0472">Membrane</keyword>
<evidence type="ECO:0000256" key="1">
    <source>
        <dbReference type="SAM" id="Phobius"/>
    </source>
</evidence>
<feature type="transmembrane region" description="Helical" evidence="1">
    <location>
        <begin position="90"/>
        <end position="108"/>
    </location>
</feature>
<evidence type="ECO:0000313" key="3">
    <source>
        <dbReference type="Proteomes" id="UP001042704"/>
    </source>
</evidence>
<dbReference type="Proteomes" id="UP001042704">
    <property type="component" value="Chromosome"/>
</dbReference>
<feature type="transmembrane region" description="Helical" evidence="1">
    <location>
        <begin position="68"/>
        <end position="84"/>
    </location>
</feature>
<dbReference type="GeneID" id="76422707"/>
<feature type="transmembrane region" description="Helical" evidence="1">
    <location>
        <begin position="29"/>
        <end position="56"/>
    </location>
</feature>
<dbReference type="Pfam" id="PF24400">
    <property type="entry name" value="DUF7544"/>
    <property type="match status" value="1"/>
</dbReference>
<reference evidence="2" key="2">
    <citation type="submission" date="2019-02" db="EMBL/GenBank/DDBJ databases">
        <authorList>
            <person name="Chen S.-C."/>
            <person name="Chien H.-H."/>
            <person name="Lai M.-C."/>
        </authorList>
    </citation>
    <scope>NUCLEOTIDE SEQUENCE</scope>
    <source>
        <strain evidence="2">N2F9704</strain>
    </source>
</reference>
<dbReference type="KEGG" id="maqe:RJ40_00105"/>
<keyword evidence="1" id="KW-0812">Transmembrane</keyword>
<feature type="transmembrane region" description="Helical" evidence="1">
    <location>
        <begin position="120"/>
        <end position="140"/>
    </location>
</feature>
<protein>
    <submittedName>
        <fullName evidence="2">Uncharacterized protein</fullName>
    </submittedName>
</protein>
<organism evidence="2 3">
    <name type="scientific">Methanofollis aquaemaris</name>
    <dbReference type="NCBI Taxonomy" id="126734"/>
    <lineage>
        <taxon>Archaea</taxon>
        <taxon>Methanobacteriati</taxon>
        <taxon>Methanobacteriota</taxon>
        <taxon>Stenosarchaea group</taxon>
        <taxon>Methanomicrobia</taxon>
        <taxon>Methanomicrobiales</taxon>
        <taxon>Methanomicrobiaceae</taxon>
        <taxon>Methanofollis</taxon>
    </lineage>
</organism>
<dbReference type="AlphaFoldDB" id="A0A8A3S0L0"/>
<name>A0A8A3S0L0_9EURY</name>
<gene>
    <name evidence="2" type="ORF">RJ40_00105</name>
</gene>
<keyword evidence="3" id="KW-1185">Reference proteome</keyword>
<sequence length="288" mass="30865">MSSSTHAFDAFDGAVERTQSLLRPLDFGIWMRLAVVALCAGGFGGLSLNIISLLALEKLAGTGITSSSGYLAILGIFLAVLLVIRCIGAVFQFVLVDGLTVGPVTLFWTFDVRARKGLRLFLFEALIGGALLGLGALFLTSYDFSLSLESIPVLFSASPLLLLSVLLLWFVMIVTIDLVVPVMIADDCGVLAGWRTVLGLGAADLRNTLAYLLTRTVLAVAADLAVIVLILIAMFFIFLIAPGIFAIPLVLLAAFLIPVPFLGFFRYYGLLVLGYFSPARDLLTPRRG</sequence>
<accession>A0A8A3S0L0</accession>
<feature type="transmembrane region" description="Helical" evidence="1">
    <location>
        <begin position="244"/>
        <end position="265"/>
    </location>
</feature>
<proteinExistence type="predicted"/>
<feature type="transmembrane region" description="Helical" evidence="1">
    <location>
        <begin position="216"/>
        <end position="238"/>
    </location>
</feature>
<dbReference type="InterPro" id="IPR055966">
    <property type="entry name" value="DUF7544"/>
</dbReference>